<sequence length="273" mass="29256">MEAQVLGCRLVARLLQGLYSERPQPGRQRLPRASGHSRASSAPPPSEWGSRGVDHRSNSLTRSPGTGPSPGAEHQEVACGSERVGRSRGAGSTADRSRSDRELWYVDAAASAGPGQLGGRGAVLRRVSSASAPPPRRAGRGKVPASGAVRGAGAPVSRPPVRARVRHPAPNPRRRPAAPSGERVGRSRGAGSTADRSPLTKRPRAPGRGWHSSTMIARSRTRGEQEERLRSLEDSWDRAPHHPLVPRNSQLWKPQHFLEQLCWGHTTHTAAAS</sequence>
<comment type="caution">
    <text evidence="2">The sequence shown here is derived from an EMBL/GenBank/DDBJ whole genome shotgun (WGS) entry which is preliminary data.</text>
</comment>
<dbReference type="AlphaFoldDB" id="A0AAV7UDX6"/>
<evidence type="ECO:0000256" key="1">
    <source>
        <dbReference type="SAM" id="MobiDB-lite"/>
    </source>
</evidence>
<keyword evidence="3" id="KW-1185">Reference proteome</keyword>
<feature type="region of interest" description="Disordered" evidence="1">
    <location>
        <begin position="20"/>
        <end position="99"/>
    </location>
</feature>
<feature type="compositionally biased region" description="Basic and acidic residues" evidence="1">
    <location>
        <begin position="221"/>
        <end position="234"/>
    </location>
</feature>
<reference evidence="2" key="1">
    <citation type="journal article" date="2022" name="bioRxiv">
        <title>Sequencing and chromosome-scale assembly of the giantPleurodeles waltlgenome.</title>
        <authorList>
            <person name="Brown T."/>
            <person name="Elewa A."/>
            <person name="Iarovenko S."/>
            <person name="Subramanian E."/>
            <person name="Araus A.J."/>
            <person name="Petzold A."/>
            <person name="Susuki M."/>
            <person name="Suzuki K.-i.T."/>
            <person name="Hayashi T."/>
            <person name="Toyoda A."/>
            <person name="Oliveira C."/>
            <person name="Osipova E."/>
            <person name="Leigh N.D."/>
            <person name="Simon A."/>
            <person name="Yun M.H."/>
        </authorList>
    </citation>
    <scope>NUCLEOTIDE SEQUENCE</scope>
    <source>
        <strain evidence="2">20211129_DDA</strain>
        <tissue evidence="2">Liver</tissue>
    </source>
</reference>
<gene>
    <name evidence="2" type="ORF">NDU88_004030</name>
</gene>
<protein>
    <submittedName>
        <fullName evidence="2">Uncharacterized protein</fullName>
    </submittedName>
</protein>
<feature type="compositionally biased region" description="Basic residues" evidence="1">
    <location>
        <begin position="161"/>
        <end position="176"/>
    </location>
</feature>
<proteinExistence type="predicted"/>
<name>A0AAV7UDX6_PLEWA</name>
<dbReference type="EMBL" id="JANPWB010000005">
    <property type="protein sequence ID" value="KAJ1187252.1"/>
    <property type="molecule type" value="Genomic_DNA"/>
</dbReference>
<accession>A0AAV7UDX6</accession>
<organism evidence="2 3">
    <name type="scientific">Pleurodeles waltl</name>
    <name type="common">Iberian ribbed newt</name>
    <dbReference type="NCBI Taxonomy" id="8319"/>
    <lineage>
        <taxon>Eukaryota</taxon>
        <taxon>Metazoa</taxon>
        <taxon>Chordata</taxon>
        <taxon>Craniata</taxon>
        <taxon>Vertebrata</taxon>
        <taxon>Euteleostomi</taxon>
        <taxon>Amphibia</taxon>
        <taxon>Batrachia</taxon>
        <taxon>Caudata</taxon>
        <taxon>Salamandroidea</taxon>
        <taxon>Salamandridae</taxon>
        <taxon>Pleurodelinae</taxon>
        <taxon>Pleurodeles</taxon>
    </lineage>
</organism>
<dbReference type="Proteomes" id="UP001066276">
    <property type="component" value="Chromosome 3_1"/>
</dbReference>
<evidence type="ECO:0000313" key="3">
    <source>
        <dbReference type="Proteomes" id="UP001066276"/>
    </source>
</evidence>
<evidence type="ECO:0000313" key="2">
    <source>
        <dbReference type="EMBL" id="KAJ1187252.1"/>
    </source>
</evidence>
<feature type="region of interest" description="Disordered" evidence="1">
    <location>
        <begin position="127"/>
        <end position="234"/>
    </location>
</feature>